<dbReference type="GO" id="GO:0005743">
    <property type="term" value="C:mitochondrial inner membrane"/>
    <property type="evidence" value="ECO:0007669"/>
    <property type="project" value="TreeGrafter"/>
</dbReference>
<dbReference type="OrthoDB" id="2436667at2759"/>
<comment type="caution">
    <text evidence="7">The sequence shown here is derived from an EMBL/GenBank/DDBJ whole genome shotgun (WGS) entry which is preliminary data.</text>
</comment>
<dbReference type="VEuPathDB" id="FungiDB:Malapachy_0521"/>
<keyword evidence="8" id="KW-1185">Reference proteome</keyword>
<gene>
    <name evidence="7" type="ORF">Malapachy_0521</name>
</gene>
<comment type="subcellular location">
    <subcellularLocation>
        <location evidence="1">Membrane</location>
        <topology evidence="1">Multi-pass membrane protein</topology>
    </subcellularLocation>
</comment>
<dbReference type="GeneID" id="28726913"/>
<dbReference type="AlphaFoldDB" id="A0A0M9VN20"/>
<keyword evidence="3 6" id="KW-0812">Transmembrane</keyword>
<keyword evidence="4 6" id="KW-1133">Transmembrane helix</keyword>
<evidence type="ECO:0000256" key="1">
    <source>
        <dbReference type="ARBA" id="ARBA00004141"/>
    </source>
</evidence>
<evidence type="ECO:0000313" key="7">
    <source>
        <dbReference type="EMBL" id="KOS12852.1"/>
    </source>
</evidence>
<keyword evidence="5 6" id="KW-0472">Membrane</keyword>
<dbReference type="PANTHER" id="PTHR12428:SF65">
    <property type="entry name" value="CYTOCHROME C OXIDASE ASSEMBLY PROTEIN COX18, MITOCHONDRIAL"/>
    <property type="match status" value="1"/>
</dbReference>
<evidence type="ECO:0000256" key="3">
    <source>
        <dbReference type="ARBA" id="ARBA00022692"/>
    </source>
</evidence>
<evidence type="ECO:0000256" key="6">
    <source>
        <dbReference type="SAM" id="Phobius"/>
    </source>
</evidence>
<dbReference type="RefSeq" id="XP_017990484.1">
    <property type="nucleotide sequence ID" value="XM_018135038.1"/>
</dbReference>
<feature type="transmembrane region" description="Helical" evidence="6">
    <location>
        <begin position="197"/>
        <end position="217"/>
    </location>
</feature>
<dbReference type="STRING" id="77020.A0A0M9VN20"/>
<protein>
    <submittedName>
        <fullName evidence="7">Cytochrome oxidase biogenesis protein (Oxa1 mitochondrial)</fullName>
    </submittedName>
</protein>
<evidence type="ECO:0000256" key="5">
    <source>
        <dbReference type="ARBA" id="ARBA00023136"/>
    </source>
</evidence>
<dbReference type="EMBL" id="LGAV01000008">
    <property type="protein sequence ID" value="KOS12852.1"/>
    <property type="molecule type" value="Genomic_DNA"/>
</dbReference>
<reference evidence="7 8" key="1">
    <citation type="submission" date="2015-07" db="EMBL/GenBank/DDBJ databases">
        <title>Draft Genome Sequence of Malassezia furfur CBS1878 and Malassezia pachydermatis CBS1879.</title>
        <authorList>
            <person name="Triana S."/>
            <person name="Ohm R."/>
            <person name="Gonzalez A."/>
            <person name="DeCock H."/>
            <person name="Restrepo S."/>
            <person name="Celis A."/>
        </authorList>
    </citation>
    <scope>NUCLEOTIDE SEQUENCE [LARGE SCALE GENOMIC DNA]</scope>
    <source>
        <strain evidence="7 8">CBS 1879</strain>
    </source>
</reference>
<dbReference type="PANTHER" id="PTHR12428">
    <property type="entry name" value="OXA1"/>
    <property type="match status" value="1"/>
</dbReference>
<dbReference type="GO" id="GO:0032977">
    <property type="term" value="F:membrane insertase activity"/>
    <property type="evidence" value="ECO:0007669"/>
    <property type="project" value="InterPro"/>
</dbReference>
<accession>A0A0M9VN20</accession>
<comment type="similarity">
    <text evidence="2">Belongs to the OXA1/ALB3/YidC family.</text>
</comment>
<dbReference type="GO" id="GO:0033617">
    <property type="term" value="P:mitochondrial respiratory chain complex IV assembly"/>
    <property type="evidence" value="ECO:0007669"/>
    <property type="project" value="TreeGrafter"/>
</dbReference>
<evidence type="ECO:0000256" key="2">
    <source>
        <dbReference type="ARBA" id="ARBA00009877"/>
    </source>
</evidence>
<proteinExistence type="inferred from homology"/>
<dbReference type="Proteomes" id="UP000037751">
    <property type="component" value="Unassembled WGS sequence"/>
</dbReference>
<organism evidence="7 8">
    <name type="scientific">Malassezia pachydermatis</name>
    <dbReference type="NCBI Taxonomy" id="77020"/>
    <lineage>
        <taxon>Eukaryota</taxon>
        <taxon>Fungi</taxon>
        <taxon>Dikarya</taxon>
        <taxon>Basidiomycota</taxon>
        <taxon>Ustilaginomycotina</taxon>
        <taxon>Malasseziomycetes</taxon>
        <taxon>Malasseziales</taxon>
        <taxon>Malasseziaceae</taxon>
        <taxon>Malassezia</taxon>
    </lineage>
</organism>
<evidence type="ECO:0000256" key="4">
    <source>
        <dbReference type="ARBA" id="ARBA00022989"/>
    </source>
</evidence>
<dbReference type="GO" id="GO:0032979">
    <property type="term" value="P:protein insertion into mitochondrial inner membrane from matrix"/>
    <property type="evidence" value="ECO:0007669"/>
    <property type="project" value="TreeGrafter"/>
</dbReference>
<dbReference type="InterPro" id="IPR001708">
    <property type="entry name" value="YidC/ALB3/OXA1/COX18"/>
</dbReference>
<sequence length="238" mass="26676">MPEWQVWQKQIPASIWQRQNLSTAPTPEQERHVVRQIQKSLSQKWRHLISLYKCSPMKTTLTSLAIHVPLFVVVSLLLRQGAILPDTPLVQELVPWWSPNEEFAAQSAATRQVLMDKGLDPSLADRLTKIGGPTLADRDPTFIMPLTCGSINMINVELSTWTRLRRRAMEAAMGLAPGQNDVEEPPRARILSNMMRVGAIASIPIAAQMPSVLLVYWCTSSLVTLVQNVYFARIDANA</sequence>
<name>A0A0M9VN20_9BASI</name>
<evidence type="ECO:0000313" key="8">
    <source>
        <dbReference type="Proteomes" id="UP000037751"/>
    </source>
</evidence>